<evidence type="ECO:0000313" key="1">
    <source>
        <dbReference type="EMBL" id="CAE0666765.1"/>
    </source>
</evidence>
<name>A0A7S3YZ78_9EUKA</name>
<proteinExistence type="predicted"/>
<organism evidence="1">
    <name type="scientific">Lotharella globosa</name>
    <dbReference type="NCBI Taxonomy" id="91324"/>
    <lineage>
        <taxon>Eukaryota</taxon>
        <taxon>Sar</taxon>
        <taxon>Rhizaria</taxon>
        <taxon>Cercozoa</taxon>
        <taxon>Chlorarachniophyceae</taxon>
        <taxon>Lotharella</taxon>
    </lineage>
</organism>
<gene>
    <name evidence="1" type="ORF">LGLO00237_LOCUS18379</name>
</gene>
<sequence length="208" mass="24570">MEKLELRRAGLAWNYHDEAIYLAKRKFESGYQSRTGQKWINSGLWVLEDDVDWSGNWNELLNKYSKADFVSSDLKQKTFTKQLKVKSSEKFQQRFVLKAQNATEGYVLVADEHVVKYSARFEIAMHQAMEDGCHAHSEYGTATIATKLGFRVEELDQFETWDDESEDYRIKSWTRGDNKEGNQRELMKKHFEARRREGRAILFHPCKW</sequence>
<accession>A0A7S3YZ78</accession>
<reference evidence="1" key="1">
    <citation type="submission" date="2021-01" db="EMBL/GenBank/DDBJ databases">
        <authorList>
            <person name="Corre E."/>
            <person name="Pelletier E."/>
            <person name="Niang G."/>
            <person name="Scheremetjew M."/>
            <person name="Finn R."/>
            <person name="Kale V."/>
            <person name="Holt S."/>
            <person name="Cochrane G."/>
            <person name="Meng A."/>
            <person name="Brown T."/>
            <person name="Cohen L."/>
        </authorList>
    </citation>
    <scope>NUCLEOTIDE SEQUENCE</scope>
    <source>
        <strain evidence="1">CCCM811</strain>
    </source>
</reference>
<protein>
    <submittedName>
        <fullName evidence="1">Uncharacterized protein</fullName>
    </submittedName>
</protein>
<dbReference type="AlphaFoldDB" id="A0A7S3YZ78"/>
<dbReference type="EMBL" id="HBIV01025602">
    <property type="protein sequence ID" value="CAE0666765.1"/>
    <property type="molecule type" value="Transcribed_RNA"/>
</dbReference>